<accession>B4RIP5</accession>
<keyword evidence="2" id="KW-0614">Plasmid</keyword>
<evidence type="ECO:0000256" key="1">
    <source>
        <dbReference type="SAM" id="Phobius"/>
    </source>
</evidence>
<sequence length="188" mass="20265">MAGRGVGELWPNRPFPLSRAGLISVKAAVAARRRIVWSRRGGLPGHPERRCTQMRLSTTAYAFAATVAAFGLAGGALAQPGPGMMNHMSGHPMMMHRGMMMGNGNWCGGCGYMGPGWSSQRSNLNLSAADVRAYMERYLQYEGNPRVKLGSVKETDANTITADVVTTEGAALVQRYVFDRQTGAFRPG</sequence>
<proteinExistence type="predicted"/>
<keyword evidence="1" id="KW-0812">Transmembrane</keyword>
<geneLocation type="plasmid" evidence="3">
    <name>pHLK1</name>
</geneLocation>
<dbReference type="eggNOG" id="ENOG5033CG0">
    <property type="taxonomic scope" value="Bacteria"/>
</dbReference>
<reference evidence="2 3" key="1">
    <citation type="journal article" date="2008" name="BMC Genomics">
        <title>Complete genome of Phenylobacterium zucineum - a novel facultative intracellular bacterium isolated from human erythroleukemia cell line K562.</title>
        <authorList>
            <person name="Luo Y."/>
            <person name="Xu X."/>
            <person name="Ding Z."/>
            <person name="Liu Z."/>
            <person name="Zhang B."/>
            <person name="Yan Z."/>
            <person name="Sun J."/>
            <person name="Hu S."/>
            <person name="Hu X."/>
        </authorList>
    </citation>
    <scope>NUCLEOTIDE SEQUENCE [LARGE SCALE GENOMIC DNA]</scope>
    <source>
        <strain evidence="3">HLK1</strain>
        <plasmid evidence="3">HLK1</plasmid>
        <plasmid evidence="3">Plasmid pHLK1</plasmid>
    </source>
</reference>
<organism evidence="2 3">
    <name type="scientific">Phenylobacterium zucineum (strain HLK1)</name>
    <dbReference type="NCBI Taxonomy" id="450851"/>
    <lineage>
        <taxon>Bacteria</taxon>
        <taxon>Pseudomonadati</taxon>
        <taxon>Pseudomonadota</taxon>
        <taxon>Alphaproteobacteria</taxon>
        <taxon>Caulobacterales</taxon>
        <taxon>Caulobacteraceae</taxon>
        <taxon>Phenylobacterium</taxon>
    </lineage>
</organism>
<keyword evidence="3" id="KW-1185">Reference proteome</keyword>
<dbReference type="EMBL" id="CP000748">
    <property type="protein sequence ID" value="ACG80220.1"/>
    <property type="molecule type" value="Genomic_DNA"/>
</dbReference>
<name>B4RIP5_PHEZH</name>
<keyword evidence="1" id="KW-1133">Transmembrane helix</keyword>
<feature type="transmembrane region" description="Helical" evidence="1">
    <location>
        <begin position="60"/>
        <end position="78"/>
    </location>
</feature>
<evidence type="ECO:0000313" key="2">
    <source>
        <dbReference type="EMBL" id="ACG80220.1"/>
    </source>
</evidence>
<dbReference type="HOGENOM" id="CLU_1439846_0_0_5"/>
<keyword evidence="1" id="KW-0472">Membrane</keyword>
<dbReference type="AlphaFoldDB" id="B4RIP5"/>
<dbReference type="KEGG" id="pzu:PHZ_p0277"/>
<evidence type="ECO:0000313" key="3">
    <source>
        <dbReference type="Proteomes" id="UP000001868"/>
    </source>
</evidence>
<protein>
    <submittedName>
        <fullName evidence="2">Putative membrane protein</fullName>
    </submittedName>
</protein>
<dbReference type="Proteomes" id="UP000001868">
    <property type="component" value="Plasmid pHLK1"/>
</dbReference>
<gene>
    <name evidence="2" type="ordered locus">PHZ_p0277</name>
</gene>